<sequence>MWTKHLPFSDDLFQSRCRQIARISGVCLAYEETTRLIVPIQESVGQI</sequence>
<protein>
    <submittedName>
        <fullName evidence="1">Uncharacterized protein</fullName>
    </submittedName>
</protein>
<organism evidence="1 2">
    <name type="scientific">Neisseria mucosa (strain ATCC 25996 / DSM 4631 / NCTC 10774 / M26)</name>
    <dbReference type="NCBI Taxonomy" id="546266"/>
    <lineage>
        <taxon>Bacteria</taxon>
        <taxon>Pseudomonadati</taxon>
        <taxon>Pseudomonadota</taxon>
        <taxon>Betaproteobacteria</taxon>
        <taxon>Neisseriales</taxon>
        <taxon>Neisseriaceae</taxon>
        <taxon>Neisseria</taxon>
    </lineage>
</organism>
<accession>D2ZUN7</accession>
<name>D2ZUN7_NEIM2</name>
<evidence type="ECO:0000313" key="2">
    <source>
        <dbReference type="Proteomes" id="UP000003344"/>
    </source>
</evidence>
<reference evidence="1 2" key="1">
    <citation type="submission" date="2009-10" db="EMBL/GenBank/DDBJ databases">
        <authorList>
            <person name="Weinstock G."/>
            <person name="Sodergren E."/>
            <person name="Clifton S."/>
            <person name="Fulton L."/>
            <person name="Fulton B."/>
            <person name="Courtney L."/>
            <person name="Fronick C."/>
            <person name="Harrison M."/>
            <person name="Strong C."/>
            <person name="Farmer C."/>
            <person name="Delahaunty K."/>
            <person name="Markovic C."/>
            <person name="Hall O."/>
            <person name="Minx P."/>
            <person name="Tomlinson C."/>
            <person name="Mitreva M."/>
            <person name="Nelson J."/>
            <person name="Hou S."/>
            <person name="Wollam A."/>
            <person name="Pepin K.H."/>
            <person name="Johnson M."/>
            <person name="Bhonagiri V."/>
            <person name="Nash W.E."/>
            <person name="Warren W."/>
            <person name="Chinwalla A."/>
            <person name="Mardis E.R."/>
            <person name="Wilson R.K."/>
        </authorList>
    </citation>
    <scope>NUCLEOTIDE SEQUENCE [LARGE SCALE GENOMIC DNA]</scope>
    <source>
        <strain evidence="2">ATCC 25996 / DSM 4631 / NCTC 10774 / M26</strain>
    </source>
</reference>
<proteinExistence type="predicted"/>
<dbReference type="EMBL" id="ACDX02000004">
    <property type="protein sequence ID" value="EFC89043.1"/>
    <property type="molecule type" value="Genomic_DNA"/>
</dbReference>
<dbReference type="AlphaFoldDB" id="D2ZUN7"/>
<comment type="caution">
    <text evidence="1">The sequence shown here is derived from an EMBL/GenBank/DDBJ whole genome shotgun (WGS) entry which is preliminary data.</text>
</comment>
<gene>
    <name evidence="1" type="ORF">NEIMUCOT_04327</name>
</gene>
<dbReference type="Proteomes" id="UP000003344">
    <property type="component" value="Unassembled WGS sequence"/>
</dbReference>
<dbReference type="STRING" id="546266.NEIMUCOT_04327"/>
<evidence type="ECO:0000313" key="1">
    <source>
        <dbReference type="EMBL" id="EFC89043.1"/>
    </source>
</evidence>